<protein>
    <submittedName>
        <fullName evidence="3">ABC transporter permease</fullName>
    </submittedName>
</protein>
<feature type="transmembrane region" description="Helical" evidence="2">
    <location>
        <begin position="206"/>
        <end position="227"/>
    </location>
</feature>
<feature type="transmembrane region" description="Helical" evidence="2">
    <location>
        <begin position="37"/>
        <end position="55"/>
    </location>
</feature>
<dbReference type="Proteomes" id="UP001061298">
    <property type="component" value="Chromosome"/>
</dbReference>
<dbReference type="Pfam" id="PF12679">
    <property type="entry name" value="ABC2_membrane_2"/>
    <property type="match status" value="1"/>
</dbReference>
<organism evidence="3 4">
    <name type="scientific">Streptomyces cynarae</name>
    <dbReference type="NCBI Taxonomy" id="2981134"/>
    <lineage>
        <taxon>Bacteria</taxon>
        <taxon>Bacillati</taxon>
        <taxon>Actinomycetota</taxon>
        <taxon>Actinomycetes</taxon>
        <taxon>Kitasatosporales</taxon>
        <taxon>Streptomycetaceae</taxon>
        <taxon>Streptomyces</taxon>
    </lineage>
</organism>
<evidence type="ECO:0000256" key="2">
    <source>
        <dbReference type="SAM" id="Phobius"/>
    </source>
</evidence>
<feature type="transmembrane region" description="Helical" evidence="2">
    <location>
        <begin position="134"/>
        <end position="160"/>
    </location>
</feature>
<gene>
    <name evidence="3" type="ORF">N8I84_17895</name>
</gene>
<reference evidence="3" key="1">
    <citation type="submission" date="2022-10" db="EMBL/GenBank/DDBJ databases">
        <authorList>
            <person name="Mo P."/>
        </authorList>
    </citation>
    <scope>NUCLEOTIDE SEQUENCE</scope>
    <source>
        <strain evidence="3">HUAS 13-4</strain>
    </source>
</reference>
<keyword evidence="2" id="KW-0472">Membrane</keyword>
<evidence type="ECO:0000313" key="4">
    <source>
        <dbReference type="Proteomes" id="UP001061298"/>
    </source>
</evidence>
<feature type="region of interest" description="Disordered" evidence="1">
    <location>
        <begin position="1"/>
        <end position="20"/>
    </location>
</feature>
<keyword evidence="2" id="KW-0812">Transmembrane</keyword>
<evidence type="ECO:0000313" key="3">
    <source>
        <dbReference type="EMBL" id="UXY20382.1"/>
    </source>
</evidence>
<keyword evidence="2" id="KW-1133">Transmembrane helix</keyword>
<feature type="transmembrane region" description="Helical" evidence="2">
    <location>
        <begin position="180"/>
        <end position="199"/>
    </location>
</feature>
<proteinExistence type="predicted"/>
<feature type="transmembrane region" description="Helical" evidence="2">
    <location>
        <begin position="91"/>
        <end position="113"/>
    </location>
</feature>
<dbReference type="RefSeq" id="WP_263230474.1">
    <property type="nucleotide sequence ID" value="NZ_CP106793.1"/>
</dbReference>
<evidence type="ECO:0000256" key="1">
    <source>
        <dbReference type="SAM" id="MobiDB-lite"/>
    </source>
</evidence>
<dbReference type="EMBL" id="CP106793">
    <property type="protein sequence ID" value="UXY20382.1"/>
    <property type="molecule type" value="Genomic_DNA"/>
</dbReference>
<name>A0ABY6E140_9ACTN</name>
<accession>A0ABY6E140</accession>
<sequence>MSTLTDPMAPLPAPTSTARRRPHLSGMTWLVWRQHRASYWTLIALTAVGVAGIAWQRSVMVDYLAGYGWPHLKSDDWVQGFTGYSQRLSQVGLALSFVPVLLGVFVGATLLAPDLENGTVKLVAAQSASRGRWIATKLVITGLVLAAGTALLSVAYNWWWSPIRTQGNATSWTDGAVFDTTGPVPVALALFLTAAGVVIGMLLRRVLTAMVVAFGFGVALKIVWGLTRLHLGTTVTLATHHAAGQPGSPPRLPSGAYQLDSSYVTGSGRLLGWSTCVHEPSQKAADACLRKADVVGWSVDYLPISQMSSMQWLGTGILLTLTAALVAFVFIRGRRRLV</sequence>
<feature type="transmembrane region" description="Helical" evidence="2">
    <location>
        <begin position="312"/>
        <end position="331"/>
    </location>
</feature>
<keyword evidence="4" id="KW-1185">Reference proteome</keyword>